<sequence>MNKMLRMETMWDKVSSMEFVNLELLEKATDRLILRQNTNDPQIVQCAMYIPQNLMMKFTQLRIMLKGRCKALKLFYDVNPYLAGIFADLGFERIQDQIWRYTHPEYSVTATVNPTFTDSSLVMSVESKKGSGIPSTALQLATLFDYQLKLRESVKAVAIS</sequence>
<evidence type="ECO:0000313" key="2">
    <source>
        <dbReference type="Proteomes" id="UP001596044"/>
    </source>
</evidence>
<reference evidence="2" key="1">
    <citation type="journal article" date="2019" name="Int. J. Syst. Evol. Microbiol.">
        <title>The Global Catalogue of Microorganisms (GCM) 10K type strain sequencing project: providing services to taxonomists for standard genome sequencing and annotation.</title>
        <authorList>
            <consortium name="The Broad Institute Genomics Platform"/>
            <consortium name="The Broad Institute Genome Sequencing Center for Infectious Disease"/>
            <person name="Wu L."/>
            <person name="Ma J."/>
        </authorList>
    </citation>
    <scope>NUCLEOTIDE SEQUENCE [LARGE SCALE GENOMIC DNA]</scope>
    <source>
        <strain evidence="2">KACC 11904</strain>
    </source>
</reference>
<accession>A0ABW0K7C2</accession>
<name>A0ABW0K7C2_9BACL</name>
<comment type="caution">
    <text evidence="1">The sequence shown here is derived from an EMBL/GenBank/DDBJ whole genome shotgun (WGS) entry which is preliminary data.</text>
</comment>
<protein>
    <recommendedName>
        <fullName evidence="3">DUF3907 family protein</fullName>
    </recommendedName>
</protein>
<keyword evidence="2" id="KW-1185">Reference proteome</keyword>
<organism evidence="1 2">
    <name type="scientific">Paenibacillus aestuarii</name>
    <dbReference type="NCBI Taxonomy" id="516965"/>
    <lineage>
        <taxon>Bacteria</taxon>
        <taxon>Bacillati</taxon>
        <taxon>Bacillota</taxon>
        <taxon>Bacilli</taxon>
        <taxon>Bacillales</taxon>
        <taxon>Paenibacillaceae</taxon>
        <taxon>Paenibacillus</taxon>
    </lineage>
</organism>
<evidence type="ECO:0008006" key="3">
    <source>
        <dbReference type="Google" id="ProtNLM"/>
    </source>
</evidence>
<dbReference type="Proteomes" id="UP001596044">
    <property type="component" value="Unassembled WGS sequence"/>
</dbReference>
<evidence type="ECO:0000313" key="1">
    <source>
        <dbReference type="EMBL" id="MFC5449134.1"/>
    </source>
</evidence>
<gene>
    <name evidence="1" type="ORF">ACFPOG_12750</name>
</gene>
<dbReference type="RefSeq" id="WP_377524780.1">
    <property type="nucleotide sequence ID" value="NZ_JBHSMJ010000017.1"/>
</dbReference>
<dbReference type="EMBL" id="JBHSMJ010000017">
    <property type="protein sequence ID" value="MFC5449134.1"/>
    <property type="molecule type" value="Genomic_DNA"/>
</dbReference>
<proteinExistence type="predicted"/>